<keyword evidence="4" id="KW-0802">TPR repeat</keyword>
<reference evidence="7 8" key="1">
    <citation type="submission" date="2018-05" db="EMBL/GenBank/DDBJ databases">
        <title>Marinifilum breve JC075T sp. nov., a marine bacterium isolated from Yongle Blue Hole in the South China Sea.</title>
        <authorList>
            <person name="Fu T."/>
        </authorList>
    </citation>
    <scope>NUCLEOTIDE SEQUENCE [LARGE SCALE GENOMIC DNA]</scope>
    <source>
        <strain evidence="7 8">JC075</strain>
    </source>
</reference>
<evidence type="ECO:0000259" key="6">
    <source>
        <dbReference type="PROSITE" id="PS51123"/>
    </source>
</evidence>
<dbReference type="Gene3D" id="2.60.40.1120">
    <property type="entry name" value="Carboxypeptidase-like, regulatory domain"/>
    <property type="match status" value="1"/>
</dbReference>
<dbReference type="InterPro" id="IPR006664">
    <property type="entry name" value="OMP_bac"/>
</dbReference>
<feature type="repeat" description="TPR" evidence="4">
    <location>
        <begin position="21"/>
        <end position="54"/>
    </location>
</feature>
<dbReference type="InterPro" id="IPR008969">
    <property type="entry name" value="CarboxyPept-like_regulatory"/>
</dbReference>
<dbReference type="PANTHER" id="PTHR30329:SF21">
    <property type="entry name" value="LIPOPROTEIN YIAD-RELATED"/>
    <property type="match status" value="1"/>
</dbReference>
<evidence type="ECO:0000256" key="1">
    <source>
        <dbReference type="ARBA" id="ARBA00004442"/>
    </source>
</evidence>
<dbReference type="PRINTS" id="PR01021">
    <property type="entry name" value="OMPADOMAIN"/>
</dbReference>
<dbReference type="Pfam" id="PF00691">
    <property type="entry name" value="OmpA"/>
    <property type="match status" value="1"/>
</dbReference>
<dbReference type="PROSITE" id="PS51123">
    <property type="entry name" value="OMPA_2"/>
    <property type="match status" value="1"/>
</dbReference>
<evidence type="ECO:0000313" key="8">
    <source>
        <dbReference type="Proteomes" id="UP000248079"/>
    </source>
</evidence>
<dbReference type="Pfam" id="PF07676">
    <property type="entry name" value="PD40"/>
    <property type="match status" value="2"/>
</dbReference>
<dbReference type="SUPFAM" id="SSF48452">
    <property type="entry name" value="TPR-like"/>
    <property type="match status" value="1"/>
</dbReference>
<dbReference type="InterPro" id="IPR006665">
    <property type="entry name" value="OmpA-like"/>
</dbReference>
<dbReference type="Proteomes" id="UP000248079">
    <property type="component" value="Unassembled WGS sequence"/>
</dbReference>
<dbReference type="InterPro" id="IPR011990">
    <property type="entry name" value="TPR-like_helical_dom_sf"/>
</dbReference>
<comment type="subcellular location">
    <subcellularLocation>
        <location evidence="1">Cell outer membrane</location>
    </subcellularLocation>
</comment>
<keyword evidence="8" id="KW-1185">Reference proteome</keyword>
<dbReference type="PROSITE" id="PS51257">
    <property type="entry name" value="PROKAR_LIPOPROTEIN"/>
    <property type="match status" value="1"/>
</dbReference>
<dbReference type="InterPro" id="IPR050330">
    <property type="entry name" value="Bact_OuterMem_StrucFunc"/>
</dbReference>
<evidence type="ECO:0000256" key="2">
    <source>
        <dbReference type="ARBA" id="ARBA00023136"/>
    </source>
</evidence>
<dbReference type="Gene3D" id="3.30.1330.60">
    <property type="entry name" value="OmpA-like domain"/>
    <property type="match status" value="1"/>
</dbReference>
<dbReference type="SUPFAM" id="SSF103088">
    <property type="entry name" value="OmpA-like"/>
    <property type="match status" value="1"/>
</dbReference>
<name>A0A2V3ZSL1_9BACT</name>
<dbReference type="Pfam" id="PF13620">
    <property type="entry name" value="CarboxypepD_reg"/>
    <property type="match status" value="1"/>
</dbReference>
<dbReference type="EMBL" id="QFLI01000013">
    <property type="protein sequence ID" value="PXX96095.1"/>
    <property type="molecule type" value="Genomic_DNA"/>
</dbReference>
<dbReference type="InterPro" id="IPR036737">
    <property type="entry name" value="OmpA-like_sf"/>
</dbReference>
<gene>
    <name evidence="7" type="ORF">DF185_21325</name>
</gene>
<dbReference type="GO" id="GO:0009279">
    <property type="term" value="C:cell outer membrane"/>
    <property type="evidence" value="ECO:0007669"/>
    <property type="project" value="UniProtKB-SubCell"/>
</dbReference>
<organism evidence="7 8">
    <name type="scientific">Marinifilum breve</name>
    <dbReference type="NCBI Taxonomy" id="2184082"/>
    <lineage>
        <taxon>Bacteria</taxon>
        <taxon>Pseudomonadati</taxon>
        <taxon>Bacteroidota</taxon>
        <taxon>Bacteroidia</taxon>
        <taxon>Marinilabiliales</taxon>
        <taxon>Marinifilaceae</taxon>
    </lineage>
</organism>
<dbReference type="PROSITE" id="PS50005">
    <property type="entry name" value="TPR"/>
    <property type="match status" value="2"/>
</dbReference>
<dbReference type="AlphaFoldDB" id="A0A2V3ZSL1"/>
<comment type="caution">
    <text evidence="7">The sequence shown here is derived from an EMBL/GenBank/DDBJ whole genome shotgun (WGS) entry which is preliminary data.</text>
</comment>
<dbReference type="OrthoDB" id="1488841at2"/>
<evidence type="ECO:0000256" key="5">
    <source>
        <dbReference type="PROSITE-ProRule" id="PRU00473"/>
    </source>
</evidence>
<evidence type="ECO:0000256" key="4">
    <source>
        <dbReference type="PROSITE-ProRule" id="PRU00339"/>
    </source>
</evidence>
<dbReference type="SUPFAM" id="SSF49464">
    <property type="entry name" value="Carboxypeptidase regulatory domain-like"/>
    <property type="match status" value="1"/>
</dbReference>
<dbReference type="SUPFAM" id="SSF82171">
    <property type="entry name" value="DPP6 N-terminal domain-like"/>
    <property type="match status" value="1"/>
</dbReference>
<dbReference type="InterPro" id="IPR011659">
    <property type="entry name" value="WD40"/>
</dbReference>
<proteinExistence type="predicted"/>
<sequence>MKTLSFAGLLCIIGLLISCSSQSYVNRGNKMLKSGRYFHAQEMYEKAYKKEKDRERKAEIAFMNANCFDEINRPRKAASWYRKAIMNRDTFVDAVKNLGYAELKNYRLEEAEENFWEYLDLKPEAEQTDDVAKILKRVSYWEEFPGRYKVEVLKEFNSSSSDFAPIYMGQDTNVIFFTSNRKLKDKVKKDGVTGEYFTNLLESHYSNEVVRKSRKKKGRKAKSRTIITDTYQWSKPSTIGDTINSDWNEGAACFNSSGDIFYFTSSRKVNKDNQGTKIFAVQRQNGEWGRVALQELVPDSLSVAHPSISADGTILYFVSDMPGGYGGNDIWMSKKSGSGWTEPQNLGKPINSEKDELFPHIRDNGKLYFASDRDGGIGGLDIYMAQRAETGLWEVENMKYPINSTADDFAIHFQPNKEKGMFSSSRKKGNDDIYRFDYVPLQFTFLGQVVDSESKNPVERASINLVSSDGEQLDVKSDDKGNFRFELKPDLEYIAMVSKDGYLNGKEQVSTVGIQVSRNFKSVIGLKAIEKPIELPNIFYDFGKWSLREESKEALDGLVETLNDNPKITIELGSHTDFVGSESTNKDLSQKRAQSVVDYLIENGIYWDRLVAHGYGESQPRVVSKEIADEYDFLSEETVLTEKNIWQFTSKQKEVANQLNRRTEFKVLSTDYVPGPNSKVKPGSDPNQIGNTLIKDLNKVKGVFYTIQIGAFGKKTVPGVIQNFKVVFKAPVNQSAVRYTTGIFDSYKEAKLESQKINKKGIKAFVIAYYKGKKITFAEAKKLKE</sequence>
<evidence type="ECO:0000313" key="7">
    <source>
        <dbReference type="EMBL" id="PXX96095.1"/>
    </source>
</evidence>
<dbReference type="Gene3D" id="1.25.40.10">
    <property type="entry name" value="Tetratricopeptide repeat domain"/>
    <property type="match status" value="1"/>
</dbReference>
<protein>
    <recommendedName>
        <fullName evidence="6">OmpA-like domain-containing protein</fullName>
    </recommendedName>
</protein>
<dbReference type="InterPro" id="IPR019734">
    <property type="entry name" value="TPR_rpt"/>
</dbReference>
<keyword evidence="2 5" id="KW-0472">Membrane</keyword>
<keyword evidence="3" id="KW-0998">Cell outer membrane</keyword>
<dbReference type="CDD" id="cd07185">
    <property type="entry name" value="OmpA_C-like"/>
    <property type="match status" value="1"/>
</dbReference>
<dbReference type="PANTHER" id="PTHR30329">
    <property type="entry name" value="STATOR ELEMENT OF FLAGELLAR MOTOR COMPLEX"/>
    <property type="match status" value="1"/>
</dbReference>
<dbReference type="SMART" id="SM00028">
    <property type="entry name" value="TPR"/>
    <property type="match status" value="3"/>
</dbReference>
<accession>A0A2V3ZSL1</accession>
<evidence type="ECO:0000256" key="3">
    <source>
        <dbReference type="ARBA" id="ARBA00023237"/>
    </source>
</evidence>
<feature type="repeat" description="TPR" evidence="4">
    <location>
        <begin position="92"/>
        <end position="125"/>
    </location>
</feature>
<feature type="domain" description="OmpA-like" evidence="6">
    <location>
        <begin position="527"/>
        <end position="671"/>
    </location>
</feature>